<reference evidence="1 2" key="1">
    <citation type="submission" date="2022-10" db="EMBL/GenBank/DDBJ databases">
        <title>Comparative genomics and taxonomic characterization of three novel marine species of genus Reichenbachiella exhibiting antioxidant and polysaccharide degradation activities.</title>
        <authorList>
            <person name="Muhammad N."/>
            <person name="Lee Y.-J."/>
            <person name="Ko J."/>
            <person name="Kim S.-G."/>
        </authorList>
    </citation>
    <scope>NUCLEOTIDE SEQUENCE [LARGE SCALE GENOMIC DNA]</scope>
    <source>
        <strain evidence="1 2">ABR2-5</strain>
    </source>
</reference>
<evidence type="ECO:0000313" key="1">
    <source>
        <dbReference type="EMBL" id="MCV9386671.1"/>
    </source>
</evidence>
<proteinExistence type="predicted"/>
<dbReference type="Proteomes" id="UP001300692">
    <property type="component" value="Unassembled WGS sequence"/>
</dbReference>
<accession>A0ABT3CSV5</accession>
<dbReference type="RefSeq" id="WP_264137487.1">
    <property type="nucleotide sequence ID" value="NZ_JAOYOD010000001.1"/>
</dbReference>
<sequence>MIIHRKLQILLLVLIIALPAIGARTDSFYSSKEEIVGDSIAQDFGTVKIKGEHKKTRLKITFSIGGPLARETDTHPNLFLDYLISVSFSNGEDTITLPGFFAAYGERSNTSANPLRSFKEDSQAANGGESTPVANIYDVSIGQMTYYVQINNTGIYDFDWRVAINQEDSRSEHTEAWLKIGGVKHFYGVNEEGHKLKPRPYCEGGTELECPNKEEGLVGYLKIYRGMVRNFYWQSCTSDVWHHKIEIEVDQPGIITIYLLGRSFYQSIDRIVLYKNDKISSESAKDMSNVPSEINHSTYKQI</sequence>
<gene>
    <name evidence="1" type="ORF">N7U62_08355</name>
</gene>
<comment type="caution">
    <text evidence="1">The sequence shown here is derived from an EMBL/GenBank/DDBJ whole genome shotgun (WGS) entry which is preliminary data.</text>
</comment>
<keyword evidence="2" id="KW-1185">Reference proteome</keyword>
<protein>
    <submittedName>
        <fullName evidence="1">Uncharacterized protein</fullName>
    </submittedName>
</protein>
<dbReference type="EMBL" id="JAOYOD010000001">
    <property type="protein sequence ID" value="MCV9386671.1"/>
    <property type="molecule type" value="Genomic_DNA"/>
</dbReference>
<name>A0ABT3CSV5_9BACT</name>
<organism evidence="1 2">
    <name type="scientific">Reichenbachiella ulvae</name>
    <dbReference type="NCBI Taxonomy" id="2980104"/>
    <lineage>
        <taxon>Bacteria</taxon>
        <taxon>Pseudomonadati</taxon>
        <taxon>Bacteroidota</taxon>
        <taxon>Cytophagia</taxon>
        <taxon>Cytophagales</taxon>
        <taxon>Reichenbachiellaceae</taxon>
        <taxon>Reichenbachiella</taxon>
    </lineage>
</organism>
<evidence type="ECO:0000313" key="2">
    <source>
        <dbReference type="Proteomes" id="UP001300692"/>
    </source>
</evidence>